<dbReference type="AlphaFoldDB" id="A0A076MZM6"/>
<dbReference type="InterPro" id="IPR045632">
    <property type="entry name" value="DUF6314"/>
</dbReference>
<dbReference type="SUPFAM" id="SSF69298">
    <property type="entry name" value="Quinohemoprotein amine dehydrogenase A chain, domain 3"/>
    <property type="match status" value="1"/>
</dbReference>
<dbReference type="Pfam" id="PF19834">
    <property type="entry name" value="DUF6314"/>
    <property type="match status" value="1"/>
</dbReference>
<evidence type="ECO:0000313" key="2">
    <source>
        <dbReference type="EMBL" id="AIJ24070.1"/>
    </source>
</evidence>
<keyword evidence="3" id="KW-1185">Reference proteome</keyword>
<reference evidence="2 3" key="1">
    <citation type="submission" date="2014-07" db="EMBL/GenBank/DDBJ databases">
        <title>Whole Genome Sequence of the Amycolatopsis methanolica 239.</title>
        <authorList>
            <person name="Tang B."/>
        </authorList>
    </citation>
    <scope>NUCLEOTIDE SEQUENCE [LARGE SCALE GENOMIC DNA]</scope>
    <source>
        <strain evidence="2 3">239</strain>
    </source>
</reference>
<dbReference type="STRING" id="1068978.AMETH_3978"/>
<organism evidence="2 3">
    <name type="scientific">Amycolatopsis methanolica 239</name>
    <dbReference type="NCBI Taxonomy" id="1068978"/>
    <lineage>
        <taxon>Bacteria</taxon>
        <taxon>Bacillati</taxon>
        <taxon>Actinomycetota</taxon>
        <taxon>Actinomycetes</taxon>
        <taxon>Pseudonocardiales</taxon>
        <taxon>Pseudonocardiaceae</taxon>
        <taxon>Amycolatopsis</taxon>
        <taxon>Amycolatopsis methanolica group</taxon>
    </lineage>
</organism>
<dbReference type="InterPro" id="IPR036718">
    <property type="entry name" value="H-AmDH_asu_dom2_sf"/>
</dbReference>
<dbReference type="KEGG" id="amq:AMETH_3978"/>
<gene>
    <name evidence="2" type="ORF">AMETH_3978</name>
</gene>
<evidence type="ECO:0000259" key="1">
    <source>
        <dbReference type="Pfam" id="PF19834"/>
    </source>
</evidence>
<sequence length="146" mass="16559">MHNPPSDDEARLFAALPGEWTITRTLPGLGRMTGSARFRPGGPDLLHYREDGKLTLDGGQVLDVYREYHYRLEPGLIRICFAEPGPPRTLHVLRLNQAAASDVHLCGRDTYAGHYEFPDDDRFTVRMRVTGPAKDYSIETTYERAR</sequence>
<name>A0A076MZM6_AMYME</name>
<dbReference type="HOGENOM" id="CLU_093209_2_0_11"/>
<dbReference type="Proteomes" id="UP000062973">
    <property type="component" value="Chromosome"/>
</dbReference>
<feature type="domain" description="DUF6314" evidence="1">
    <location>
        <begin position="16"/>
        <end position="144"/>
    </location>
</feature>
<accession>A0A076MZM6</accession>
<dbReference type="eggNOG" id="ENOG5030IDI">
    <property type="taxonomic scope" value="Bacteria"/>
</dbReference>
<dbReference type="PATRIC" id="fig|1068978.7.peg.4263"/>
<dbReference type="EMBL" id="CP009110">
    <property type="protein sequence ID" value="AIJ24070.1"/>
    <property type="molecule type" value="Genomic_DNA"/>
</dbReference>
<dbReference type="RefSeq" id="WP_017982909.1">
    <property type="nucleotide sequence ID" value="NZ_AQUL01000001.1"/>
</dbReference>
<proteinExistence type="predicted"/>
<evidence type="ECO:0000313" key="3">
    <source>
        <dbReference type="Proteomes" id="UP000062973"/>
    </source>
</evidence>
<dbReference type="OrthoDB" id="3296280at2"/>
<protein>
    <recommendedName>
        <fullName evidence="1">DUF6314 domain-containing protein</fullName>
    </recommendedName>
</protein>